<dbReference type="InterPro" id="IPR011990">
    <property type="entry name" value="TPR-like_helical_dom_sf"/>
</dbReference>
<keyword evidence="5" id="KW-1133">Transmembrane helix</keyword>
<protein>
    <submittedName>
        <fullName evidence="6">Tetratricopeptide repeat protein</fullName>
    </submittedName>
</protein>
<reference evidence="6 7" key="1">
    <citation type="submission" date="2019-02" db="EMBL/GenBank/DDBJ databases">
        <title>Deep-cultivation of Planctomycetes and their phenomic and genomic characterization uncovers novel biology.</title>
        <authorList>
            <person name="Wiegand S."/>
            <person name="Jogler M."/>
            <person name="Boedeker C."/>
            <person name="Pinto D."/>
            <person name="Vollmers J."/>
            <person name="Rivas-Marin E."/>
            <person name="Kohn T."/>
            <person name="Peeters S.H."/>
            <person name="Heuer A."/>
            <person name="Rast P."/>
            <person name="Oberbeckmann S."/>
            <person name="Bunk B."/>
            <person name="Jeske O."/>
            <person name="Meyerdierks A."/>
            <person name="Storesund J.E."/>
            <person name="Kallscheuer N."/>
            <person name="Luecker S."/>
            <person name="Lage O.M."/>
            <person name="Pohl T."/>
            <person name="Merkel B.J."/>
            <person name="Hornburger P."/>
            <person name="Mueller R.-W."/>
            <person name="Bruemmer F."/>
            <person name="Labrenz M."/>
            <person name="Spormann A.M."/>
            <person name="Op den Camp H."/>
            <person name="Overmann J."/>
            <person name="Amann R."/>
            <person name="Jetten M.S.M."/>
            <person name="Mascher T."/>
            <person name="Medema M.H."/>
            <person name="Devos D.P."/>
            <person name="Kaster A.-K."/>
            <person name="Ovreas L."/>
            <person name="Rohde M."/>
            <person name="Galperin M.Y."/>
            <person name="Jogler C."/>
        </authorList>
    </citation>
    <scope>NUCLEOTIDE SEQUENCE [LARGE SCALE GENOMIC DNA]</scope>
    <source>
        <strain evidence="6 7">Mal52</strain>
    </source>
</reference>
<accession>A0A517ZJR1</accession>
<keyword evidence="1" id="KW-0677">Repeat</keyword>
<keyword evidence="5" id="KW-0812">Transmembrane</keyword>
<feature type="coiled-coil region" evidence="4">
    <location>
        <begin position="177"/>
        <end position="211"/>
    </location>
</feature>
<name>A0A517ZJR1_9PLAN</name>
<sequence>MKTQILGIESTSHQTRHGRVNGRLVLILAVALLVSGTVIHLVHGVMVDRNASDLYDRAVRLLDEAKADETAAQSAEGEKLEKLEKQAAQKRRDAIRYLGQYLQLETEDHEAWLLYAKSSDEFQTAPGSRRKVHERINAALRKLESAIEAGTATDEVAEQYQALRRRSIKVAMNVGALTRETSLIKIAAKDIEELNDELKNDENSENDNDAELKLWAGICAAQLQEWKQAASAFDEAIALDPSMVEAYKNLILVIRDHPREVPYQGYDPSGRTGVTVDEVIARLGEKMVANGKPAYQAFFTRAVLEQESSETADNDALRDADLEKARNDIEDSVKQLESLIAQPEQSIDETIDSPEKEIEPFLVASRIYSTSARYANEHGDRETAKKYREKAHQFATTVLERQPSNLTSYLLLSKNQQSLQFSKPLAERDLTAPIQYLKDGLAQIPEGLRFPTNEELRLRLELAEQMILAKYWEEGPDSAGKNQELEDAFTSLKERNAPGSHVDFLQALQLYEQQDWGKAIPALVEAREELLDNNLLSLRINMMLATAYGQTGNLQLQLRALERAKELNPLMIAVRVQLANALARAGRADEAIEDLNLTSMSVDGVASQLARLYIHQMQNRPVQSRKWDAVRKQMTRILDLLDKTGRKFSPDWTTVKTAYVHTYKNNVSELSDTKPEQAKLALNEAETLLREAIEQQPEEPTYWSELASVQFLRGSLDKDEEKKRSTQAEALKILDEADAIFGPTPVLLATRANAIALLHADDEDKAEALKQINALGDDLGDMSDEEKIQLWRGLGMANLSLGSIENTRNYWQKIVDTKPFNLEFQQFLLQLVLTESKFLLSNVQPDLPADKLAELRTQYEGLLKDAKHIAAEIRKIEGAGGPNGDFAEANAMLLEIEFQQRQLTNQQMTVTDEKLIAQLQRVRKLLLAAKSKQPRDTEILAVLGRVELALGNEQAAIDNFLIAVDLGEYNSLVLDQLIPLLSKYNRNDEIRRIVNRVQIRKPEVLTPGNGSGSGNRLGAYGAQAFMQLGDYADAIDLLKKISPDQENNANYHLRIGQINLMEARSKKRVDKDTEIEPHFRKAVEIAPQDPKARLALIAYLLEANRREDAVLEVEKAKTNLGSEDNHALLARMYRAVGNLDLATSEYEAALSQRPTDSILLGEMIDYYVSLKNAEAAEQAVNTALSIDEKNPSLYSVAANLYAKTGQREKALIYLDKILKRKSEFDEPFVKSARRRKALLLGTTNVYQESLNAVKLIDENLVESHDLRDLRVKMEILNRHATQDAQKQVIEILNEIDAAGQMNLQERFVLAKLYQMRGNWDAAKSQLLNLVDAAPDSEKYLAEYIDGLISQNQQRDAAPFISRLEQIAPGSMTLAMIKARMEMANDDTEAAVQELTDFLDNHPPPKYDLDLAMQIGTLYKADPQPTEELLDVFEKFVKSTDDRQAPEVLKNARELYKDKKPAEAARLAAAFTGKVVARGDLFAEETLAIAKILETLAGEEISAANEAVIKKAEEIYRDYVQLSRKPTAKFALASFYGRQKRISEALEICDQLDDGSIPVAQLIALKVALLRTGFATPEEVRRVAQSVDQAVAQDPNSIPLKLQLATLRDYQELDSEAIAAYDLILKQDPKNVLANNNLAWLLAMSTGNEQNTERALNLINEAIAVRGPVPEFLDTRATIHMIQGDATAAINDLKIAVKSTSNNKSMYYHLAQAYLLAGDFSEAKRTMLQARKLGFTPHNLHPREIEAHDQLVHDLGLEVEKK</sequence>
<evidence type="ECO:0000256" key="2">
    <source>
        <dbReference type="ARBA" id="ARBA00022803"/>
    </source>
</evidence>
<dbReference type="EMBL" id="CP036276">
    <property type="protein sequence ID" value="QDU42710.1"/>
    <property type="molecule type" value="Genomic_DNA"/>
</dbReference>
<dbReference type="SUPFAM" id="SSF48452">
    <property type="entry name" value="TPR-like"/>
    <property type="match status" value="6"/>
</dbReference>
<dbReference type="PROSITE" id="PS50005">
    <property type="entry name" value="TPR"/>
    <property type="match status" value="2"/>
</dbReference>
<keyword evidence="4" id="KW-0175">Coiled coil</keyword>
<proteinExistence type="predicted"/>
<dbReference type="Gene3D" id="1.25.40.10">
    <property type="entry name" value="Tetratricopeptide repeat domain"/>
    <property type="match status" value="7"/>
</dbReference>
<dbReference type="Proteomes" id="UP000319383">
    <property type="component" value="Chromosome"/>
</dbReference>
<feature type="repeat" description="TPR" evidence="3">
    <location>
        <begin position="1123"/>
        <end position="1156"/>
    </location>
</feature>
<keyword evidence="5" id="KW-0472">Membrane</keyword>
<dbReference type="InterPro" id="IPR050498">
    <property type="entry name" value="Ycf3"/>
</dbReference>
<evidence type="ECO:0000256" key="5">
    <source>
        <dbReference type="SAM" id="Phobius"/>
    </source>
</evidence>
<dbReference type="Pfam" id="PF13432">
    <property type="entry name" value="TPR_16"/>
    <property type="match status" value="1"/>
</dbReference>
<evidence type="ECO:0000313" key="6">
    <source>
        <dbReference type="EMBL" id="QDU42710.1"/>
    </source>
</evidence>
<dbReference type="InterPro" id="IPR019734">
    <property type="entry name" value="TPR_rpt"/>
</dbReference>
<dbReference type="RefSeq" id="WP_197534677.1">
    <property type="nucleotide sequence ID" value="NZ_CP036276.1"/>
</dbReference>
<organism evidence="6 7">
    <name type="scientific">Symmachiella dynata</name>
    <dbReference type="NCBI Taxonomy" id="2527995"/>
    <lineage>
        <taxon>Bacteria</taxon>
        <taxon>Pseudomonadati</taxon>
        <taxon>Planctomycetota</taxon>
        <taxon>Planctomycetia</taxon>
        <taxon>Planctomycetales</taxon>
        <taxon>Planctomycetaceae</taxon>
        <taxon>Symmachiella</taxon>
    </lineage>
</organism>
<feature type="coiled-coil region" evidence="4">
    <location>
        <begin position="73"/>
        <end position="100"/>
    </location>
</feature>
<dbReference type="PANTHER" id="PTHR44858:SF1">
    <property type="entry name" value="UDP-N-ACETYLGLUCOSAMINE--PEPTIDE N-ACETYLGLUCOSAMINYLTRANSFERASE SPINDLY-RELATED"/>
    <property type="match status" value="1"/>
</dbReference>
<evidence type="ECO:0000256" key="3">
    <source>
        <dbReference type="PROSITE-ProRule" id="PRU00339"/>
    </source>
</evidence>
<feature type="repeat" description="TPR" evidence="3">
    <location>
        <begin position="210"/>
        <end position="243"/>
    </location>
</feature>
<gene>
    <name evidence="6" type="ORF">Mal52_11770</name>
</gene>
<keyword evidence="2 3" id="KW-0802">TPR repeat</keyword>
<dbReference type="KEGG" id="sdyn:Mal52_11770"/>
<feature type="transmembrane region" description="Helical" evidence="5">
    <location>
        <begin position="20"/>
        <end position="42"/>
    </location>
</feature>
<dbReference type="SMART" id="SM00028">
    <property type="entry name" value="TPR"/>
    <property type="match status" value="10"/>
</dbReference>
<evidence type="ECO:0000256" key="4">
    <source>
        <dbReference type="SAM" id="Coils"/>
    </source>
</evidence>
<dbReference type="PANTHER" id="PTHR44858">
    <property type="entry name" value="TETRATRICOPEPTIDE REPEAT PROTEIN 6"/>
    <property type="match status" value="1"/>
</dbReference>
<evidence type="ECO:0000313" key="7">
    <source>
        <dbReference type="Proteomes" id="UP000319383"/>
    </source>
</evidence>
<keyword evidence="7" id="KW-1185">Reference proteome</keyword>
<evidence type="ECO:0000256" key="1">
    <source>
        <dbReference type="ARBA" id="ARBA00022737"/>
    </source>
</evidence>